<dbReference type="SUPFAM" id="SSF116726">
    <property type="entry name" value="TrkA C-terminal domain-like"/>
    <property type="match status" value="1"/>
</dbReference>
<evidence type="ECO:0000256" key="1">
    <source>
        <dbReference type="ARBA" id="ARBA00023015"/>
    </source>
</evidence>
<dbReference type="InterPro" id="IPR000524">
    <property type="entry name" value="Tscrpt_reg_HTH_GntR"/>
</dbReference>
<evidence type="ECO:0000313" key="7">
    <source>
        <dbReference type="Proteomes" id="UP000182569"/>
    </source>
</evidence>
<dbReference type="OrthoDB" id="226679at2"/>
<evidence type="ECO:0000256" key="2">
    <source>
        <dbReference type="ARBA" id="ARBA00023125"/>
    </source>
</evidence>
<dbReference type="GO" id="GO:0008324">
    <property type="term" value="F:monoatomic cation transmembrane transporter activity"/>
    <property type="evidence" value="ECO:0007669"/>
    <property type="project" value="InterPro"/>
</dbReference>
<dbReference type="InterPro" id="IPR006037">
    <property type="entry name" value="RCK_C"/>
</dbReference>
<dbReference type="RefSeq" id="WP_071614489.1">
    <property type="nucleotide sequence ID" value="NZ_CP015756.1"/>
</dbReference>
<dbReference type="EMBL" id="CP015756">
    <property type="protein sequence ID" value="APC42198.1"/>
    <property type="molecule type" value="Genomic_DNA"/>
</dbReference>
<reference evidence="7" key="1">
    <citation type="journal article" date="2016" name="Front. Microbiol.">
        <title>Complete Genome Sequence of Clostridium estertheticum DSM 8809, a Microbe Identified in Spoiled Vacuum Packed Beef.</title>
        <authorList>
            <person name="Yu Z."/>
            <person name="Gunn L."/>
            <person name="Brennan E."/>
            <person name="Reid R."/>
            <person name="Wall P.G."/>
            <person name="Gaora O.P."/>
            <person name="Hurley D."/>
            <person name="Bolton D."/>
            <person name="Fanning S."/>
        </authorList>
    </citation>
    <scope>NUCLEOTIDE SEQUENCE [LARGE SCALE GENOMIC DNA]</scope>
    <source>
        <strain evidence="7">DSM 8809</strain>
    </source>
</reference>
<dbReference type="AlphaFoldDB" id="A0A1J0GMS1"/>
<dbReference type="CDD" id="cd07377">
    <property type="entry name" value="WHTH_GntR"/>
    <property type="match status" value="1"/>
</dbReference>
<keyword evidence="2" id="KW-0238">DNA-binding</keyword>
<name>A0A1J0GMS1_9CLOT</name>
<keyword evidence="7" id="KW-1185">Reference proteome</keyword>
<dbReference type="SMART" id="SM00345">
    <property type="entry name" value="HTH_GNTR"/>
    <property type="match status" value="1"/>
</dbReference>
<dbReference type="KEGG" id="ceu:A7L45_20115"/>
<dbReference type="Gene3D" id="3.30.70.1450">
    <property type="entry name" value="Regulator of K+ conductance, C-terminal domain"/>
    <property type="match status" value="1"/>
</dbReference>
<dbReference type="STRING" id="1552.A7L45_20115"/>
<dbReference type="SUPFAM" id="SSF46785">
    <property type="entry name" value="Winged helix' DNA-binding domain"/>
    <property type="match status" value="1"/>
</dbReference>
<evidence type="ECO:0000256" key="3">
    <source>
        <dbReference type="ARBA" id="ARBA00023163"/>
    </source>
</evidence>
<dbReference type="PROSITE" id="PS51202">
    <property type="entry name" value="RCK_C"/>
    <property type="match status" value="1"/>
</dbReference>
<evidence type="ECO:0000313" key="6">
    <source>
        <dbReference type="EMBL" id="APC42198.1"/>
    </source>
</evidence>
<dbReference type="GO" id="GO:0006813">
    <property type="term" value="P:potassium ion transport"/>
    <property type="evidence" value="ECO:0007669"/>
    <property type="project" value="InterPro"/>
</dbReference>
<gene>
    <name evidence="6" type="ORF">A7L45_20115</name>
</gene>
<dbReference type="InterPro" id="IPR036388">
    <property type="entry name" value="WH-like_DNA-bd_sf"/>
</dbReference>
<feature type="domain" description="HTH gntR-type" evidence="4">
    <location>
        <begin position="8"/>
        <end position="76"/>
    </location>
</feature>
<feature type="domain" description="RCK C-terminal" evidence="5">
    <location>
        <begin position="122"/>
        <end position="207"/>
    </location>
</feature>
<sequence>MTTNTILKPIYKKIAIDITNRILSGDFCIGDKLYGRSSLASEYNVSPETIRRSVTLLSDMDIVTVTKGSGIVITSVDNCLKFIDKFKDIDSISSIKQNIFNLLEKKKELDKSINCSIDELIDYSSRFKNSNPFIPYEFEIQPEMVIIGKTVSESKFWQSTGATIIGIRRDDKLMLSPGPHSTFKIKDIFIVICDECSYNRIKTFLYGNQ</sequence>
<dbReference type="Gene3D" id="1.10.10.10">
    <property type="entry name" value="Winged helix-like DNA-binding domain superfamily/Winged helix DNA-binding domain"/>
    <property type="match status" value="1"/>
</dbReference>
<protein>
    <submittedName>
        <fullName evidence="6">GntR family transcriptional regulator</fullName>
    </submittedName>
</protein>
<dbReference type="GO" id="GO:0003677">
    <property type="term" value="F:DNA binding"/>
    <property type="evidence" value="ECO:0007669"/>
    <property type="project" value="UniProtKB-KW"/>
</dbReference>
<dbReference type="GO" id="GO:0003700">
    <property type="term" value="F:DNA-binding transcription factor activity"/>
    <property type="evidence" value="ECO:0007669"/>
    <property type="project" value="InterPro"/>
</dbReference>
<keyword evidence="3" id="KW-0804">Transcription</keyword>
<evidence type="ECO:0000259" key="4">
    <source>
        <dbReference type="PROSITE" id="PS50949"/>
    </source>
</evidence>
<evidence type="ECO:0000259" key="5">
    <source>
        <dbReference type="PROSITE" id="PS51202"/>
    </source>
</evidence>
<proteinExistence type="predicted"/>
<dbReference type="Pfam" id="PF00392">
    <property type="entry name" value="GntR"/>
    <property type="match status" value="1"/>
</dbReference>
<dbReference type="InterPro" id="IPR036390">
    <property type="entry name" value="WH_DNA-bd_sf"/>
</dbReference>
<keyword evidence="1" id="KW-0805">Transcription regulation</keyword>
<dbReference type="Proteomes" id="UP000182569">
    <property type="component" value="Chromosome"/>
</dbReference>
<dbReference type="Pfam" id="PF02080">
    <property type="entry name" value="TrkA_C"/>
    <property type="match status" value="1"/>
</dbReference>
<accession>A0A1J0GMS1</accession>
<dbReference type="PROSITE" id="PS50949">
    <property type="entry name" value="HTH_GNTR"/>
    <property type="match status" value="1"/>
</dbReference>
<dbReference type="InterPro" id="IPR036721">
    <property type="entry name" value="RCK_C_sf"/>
</dbReference>
<organism evidence="6 7">
    <name type="scientific">Clostridium estertheticum subsp. estertheticum</name>
    <dbReference type="NCBI Taxonomy" id="1552"/>
    <lineage>
        <taxon>Bacteria</taxon>
        <taxon>Bacillati</taxon>
        <taxon>Bacillota</taxon>
        <taxon>Clostridia</taxon>
        <taxon>Eubacteriales</taxon>
        <taxon>Clostridiaceae</taxon>
        <taxon>Clostridium</taxon>
    </lineage>
</organism>